<evidence type="ECO:0000313" key="2">
    <source>
        <dbReference type="Proteomes" id="UP001391051"/>
    </source>
</evidence>
<accession>A0ABR1Q8C4</accession>
<name>A0ABR1Q8C4_9PEZI</name>
<gene>
    <name evidence="1" type="ORF">PG986_009684</name>
</gene>
<dbReference type="GeneID" id="92078968"/>
<comment type="caution">
    <text evidence="1">The sequence shown here is derived from an EMBL/GenBank/DDBJ whole genome shotgun (WGS) entry which is preliminary data.</text>
</comment>
<organism evidence="1 2">
    <name type="scientific">Apiospora aurea</name>
    <dbReference type="NCBI Taxonomy" id="335848"/>
    <lineage>
        <taxon>Eukaryota</taxon>
        <taxon>Fungi</taxon>
        <taxon>Dikarya</taxon>
        <taxon>Ascomycota</taxon>
        <taxon>Pezizomycotina</taxon>
        <taxon>Sordariomycetes</taxon>
        <taxon>Xylariomycetidae</taxon>
        <taxon>Amphisphaeriales</taxon>
        <taxon>Apiosporaceae</taxon>
        <taxon>Apiospora</taxon>
    </lineage>
</organism>
<keyword evidence="2" id="KW-1185">Reference proteome</keyword>
<proteinExistence type="predicted"/>
<dbReference type="Proteomes" id="UP001391051">
    <property type="component" value="Unassembled WGS sequence"/>
</dbReference>
<protein>
    <submittedName>
        <fullName evidence="1">Uncharacterized protein</fullName>
    </submittedName>
</protein>
<reference evidence="1 2" key="1">
    <citation type="submission" date="2023-01" db="EMBL/GenBank/DDBJ databases">
        <title>Analysis of 21 Apiospora genomes using comparative genomics revels a genus with tremendous synthesis potential of carbohydrate active enzymes and secondary metabolites.</title>
        <authorList>
            <person name="Sorensen T."/>
        </authorList>
    </citation>
    <scope>NUCLEOTIDE SEQUENCE [LARGE SCALE GENOMIC DNA]</scope>
    <source>
        <strain evidence="1 2">CBS 24483</strain>
    </source>
</reference>
<sequence>MDVNYSRRWEDIGFMVLLPPLLIEQFLACATTEHNAFRFRTISPNHTVLAVAFFYPGLSYACRRLYIWADGLQDRQARLSQTAKRAGLLHNHHLSDDAKAALPKSPREIGVMSPQFAPAFFAALAFNLRTRQLGRSLATCYQVWEPHGGIERTLFGYFRRAATSTPILGALAIQAGSTLWKYKKEADKRHERTL</sequence>
<evidence type="ECO:0000313" key="1">
    <source>
        <dbReference type="EMBL" id="KAK7948798.1"/>
    </source>
</evidence>
<dbReference type="RefSeq" id="XP_066698304.1">
    <property type="nucleotide sequence ID" value="XM_066845906.1"/>
</dbReference>
<dbReference type="EMBL" id="JAQQWE010000006">
    <property type="protein sequence ID" value="KAK7948798.1"/>
    <property type="molecule type" value="Genomic_DNA"/>
</dbReference>